<feature type="non-terminal residue" evidence="2">
    <location>
        <position position="1"/>
    </location>
</feature>
<accession>A0ABP0WLD7</accession>
<dbReference type="InterPro" id="IPR000719">
    <property type="entry name" value="Prot_kinase_dom"/>
</dbReference>
<reference evidence="2" key="1">
    <citation type="submission" date="2024-02" db="EMBL/GenBank/DDBJ databases">
        <authorList>
            <consortium name="ELIXIR-Norway"/>
            <consortium name="Elixir Norway"/>
        </authorList>
    </citation>
    <scope>NUCLEOTIDE SEQUENCE</scope>
</reference>
<evidence type="ECO:0000313" key="2">
    <source>
        <dbReference type="EMBL" id="CAK9266681.1"/>
    </source>
</evidence>
<dbReference type="Gene3D" id="1.10.510.10">
    <property type="entry name" value="Transferase(Phosphotransferase) domain 1"/>
    <property type="match status" value="1"/>
</dbReference>
<gene>
    <name evidence="2" type="ORF">CSSPJE1EN1_LOCUS12159</name>
</gene>
<evidence type="ECO:0000313" key="3">
    <source>
        <dbReference type="Proteomes" id="UP001497444"/>
    </source>
</evidence>
<keyword evidence="3" id="KW-1185">Reference proteome</keyword>
<dbReference type="PANTHER" id="PTHR36796">
    <property type="entry name" value="PROTEIN KINASE SUPERFAMILY PROTEIN"/>
    <property type="match status" value="1"/>
</dbReference>
<sequence length="314" mass="35118">NAPSGFDRGDLTRISGQEVEEGSVQTRLYSGRIRSGDRMGTRVLLKAYPAMTTRGTDADVMATNELRSHVILQDASQGECSENIIYLYGGFQTRVGEQWLVFRDDGRITAADYAKEAAQATAEGRAIGEWEFWDRFDKSRPIQRRRHFITKLLRGTFKGLAFMHARGCLHQSLGPASVVINTKEERGVGYLMPQLRDLAFSTDARDSTLDRTVSALSEGLWRRAAMAGAHMAMERKAFGIADDIYAGGLFLAYMVFVPFCEMGSIDGPSLQRLLETTFRLDISATHEYCEVDDHWVEAVRLLDLDDGAGWQLLQ</sequence>
<evidence type="ECO:0000259" key="1">
    <source>
        <dbReference type="PROSITE" id="PS50011"/>
    </source>
</evidence>
<name>A0ABP0WLD7_9BRYO</name>
<dbReference type="PANTHER" id="PTHR36796:SF1">
    <property type="entry name" value="PROTEIN KINASE SUPERFAMILY PROTEIN"/>
    <property type="match status" value="1"/>
</dbReference>
<feature type="non-terminal residue" evidence="2">
    <location>
        <position position="314"/>
    </location>
</feature>
<dbReference type="PROSITE" id="PS50011">
    <property type="entry name" value="PROTEIN_KINASE_DOM"/>
    <property type="match status" value="1"/>
</dbReference>
<dbReference type="Proteomes" id="UP001497444">
    <property type="component" value="Chromosome 19"/>
</dbReference>
<dbReference type="SUPFAM" id="SSF56112">
    <property type="entry name" value="Protein kinase-like (PK-like)"/>
    <property type="match status" value="1"/>
</dbReference>
<feature type="domain" description="Protein kinase" evidence="1">
    <location>
        <begin position="13"/>
        <end position="314"/>
    </location>
</feature>
<proteinExistence type="predicted"/>
<dbReference type="InterPro" id="IPR011009">
    <property type="entry name" value="Kinase-like_dom_sf"/>
</dbReference>
<protein>
    <recommendedName>
        <fullName evidence="1">Protein kinase domain-containing protein</fullName>
    </recommendedName>
</protein>
<organism evidence="2 3">
    <name type="scientific">Sphagnum jensenii</name>
    <dbReference type="NCBI Taxonomy" id="128206"/>
    <lineage>
        <taxon>Eukaryota</taxon>
        <taxon>Viridiplantae</taxon>
        <taxon>Streptophyta</taxon>
        <taxon>Embryophyta</taxon>
        <taxon>Bryophyta</taxon>
        <taxon>Sphagnophytina</taxon>
        <taxon>Sphagnopsida</taxon>
        <taxon>Sphagnales</taxon>
        <taxon>Sphagnaceae</taxon>
        <taxon>Sphagnum</taxon>
    </lineage>
</organism>
<dbReference type="EMBL" id="OZ020114">
    <property type="protein sequence ID" value="CAK9266681.1"/>
    <property type="molecule type" value="Genomic_DNA"/>
</dbReference>